<evidence type="ECO:0000313" key="1">
    <source>
        <dbReference type="EMBL" id="CAG8775553.1"/>
    </source>
</evidence>
<dbReference type="EMBL" id="CAJVPQ010029783">
    <property type="protein sequence ID" value="CAG8775553.1"/>
    <property type="molecule type" value="Genomic_DNA"/>
</dbReference>
<feature type="non-terminal residue" evidence="1">
    <location>
        <position position="1"/>
    </location>
</feature>
<dbReference type="Proteomes" id="UP000789570">
    <property type="component" value="Unassembled WGS sequence"/>
</dbReference>
<proteinExistence type="predicted"/>
<evidence type="ECO:0000313" key="2">
    <source>
        <dbReference type="Proteomes" id="UP000789570"/>
    </source>
</evidence>
<name>A0A9N9JCF7_9GLOM</name>
<protein>
    <submittedName>
        <fullName evidence="1">5618_t:CDS:1</fullName>
    </submittedName>
</protein>
<keyword evidence="2" id="KW-1185">Reference proteome</keyword>
<reference evidence="1" key="1">
    <citation type="submission" date="2021-06" db="EMBL/GenBank/DDBJ databases">
        <authorList>
            <person name="Kallberg Y."/>
            <person name="Tangrot J."/>
            <person name="Rosling A."/>
        </authorList>
    </citation>
    <scope>NUCLEOTIDE SEQUENCE</scope>
    <source>
        <strain evidence="1">UK204</strain>
    </source>
</reference>
<organism evidence="1 2">
    <name type="scientific">Funneliformis caledonium</name>
    <dbReference type="NCBI Taxonomy" id="1117310"/>
    <lineage>
        <taxon>Eukaryota</taxon>
        <taxon>Fungi</taxon>
        <taxon>Fungi incertae sedis</taxon>
        <taxon>Mucoromycota</taxon>
        <taxon>Glomeromycotina</taxon>
        <taxon>Glomeromycetes</taxon>
        <taxon>Glomerales</taxon>
        <taxon>Glomeraceae</taxon>
        <taxon>Funneliformis</taxon>
    </lineage>
</organism>
<feature type="non-terminal residue" evidence="1">
    <location>
        <position position="55"/>
    </location>
</feature>
<accession>A0A9N9JCF7</accession>
<sequence length="55" mass="6317">KNIKAVSDQTIEHYNRVRLASLTSNRLLPNTLTYVTIENFFTSPITCTILNTFKD</sequence>
<comment type="caution">
    <text evidence="1">The sequence shown here is derived from an EMBL/GenBank/DDBJ whole genome shotgun (WGS) entry which is preliminary data.</text>
</comment>
<gene>
    <name evidence="1" type="ORF">FCALED_LOCUS17803</name>
</gene>
<dbReference type="AlphaFoldDB" id="A0A9N9JCF7"/>